<dbReference type="PROSITE" id="PS51257">
    <property type="entry name" value="PROKAR_LIPOPROTEIN"/>
    <property type="match status" value="1"/>
</dbReference>
<dbReference type="Gene3D" id="3.40.190.10">
    <property type="entry name" value="Periplasmic binding protein-like II"/>
    <property type="match status" value="2"/>
</dbReference>
<dbReference type="InterPro" id="IPR050490">
    <property type="entry name" value="Bact_solute-bd_prot1"/>
</dbReference>
<name>A0ABR7LTU2_9ACTN</name>
<dbReference type="PANTHER" id="PTHR43649">
    <property type="entry name" value="ARABINOSE-BINDING PROTEIN-RELATED"/>
    <property type="match status" value="1"/>
</dbReference>
<dbReference type="InterPro" id="IPR006059">
    <property type="entry name" value="SBP"/>
</dbReference>
<proteinExistence type="predicted"/>
<evidence type="ECO:0000313" key="1">
    <source>
        <dbReference type="EMBL" id="MBC6468257.1"/>
    </source>
</evidence>
<dbReference type="Pfam" id="PF01547">
    <property type="entry name" value="SBP_bac_1"/>
    <property type="match status" value="1"/>
</dbReference>
<reference evidence="1 2" key="1">
    <citation type="submission" date="2020-06" db="EMBL/GenBank/DDBJ databases">
        <title>Actinomadura xiongansis sp. nov., isolated from soil of Baiyangdian.</title>
        <authorList>
            <person name="Zhang X."/>
        </authorList>
    </citation>
    <scope>NUCLEOTIDE SEQUENCE [LARGE SCALE GENOMIC DNA]</scope>
    <source>
        <strain evidence="1 2">HBUM206468</strain>
    </source>
</reference>
<organism evidence="1 2">
    <name type="scientific">Actinomadura alba</name>
    <dbReference type="NCBI Taxonomy" id="406431"/>
    <lineage>
        <taxon>Bacteria</taxon>
        <taxon>Bacillati</taxon>
        <taxon>Actinomycetota</taxon>
        <taxon>Actinomycetes</taxon>
        <taxon>Streptosporangiales</taxon>
        <taxon>Thermomonosporaceae</taxon>
        <taxon>Actinomadura</taxon>
    </lineage>
</organism>
<accession>A0ABR7LTU2</accession>
<gene>
    <name evidence="1" type="ORF">HKK74_22570</name>
</gene>
<protein>
    <submittedName>
        <fullName evidence="1">Extracellular solute-binding protein</fullName>
    </submittedName>
</protein>
<dbReference type="EMBL" id="JABVEC010000017">
    <property type="protein sequence ID" value="MBC6468257.1"/>
    <property type="molecule type" value="Genomic_DNA"/>
</dbReference>
<dbReference type="PANTHER" id="PTHR43649:SF14">
    <property type="entry name" value="BLR3389 PROTEIN"/>
    <property type="match status" value="1"/>
</dbReference>
<dbReference type="SUPFAM" id="SSF53850">
    <property type="entry name" value="Periplasmic binding protein-like II"/>
    <property type="match status" value="1"/>
</dbReference>
<sequence>MRRFIGLAMAAGLAVTMAGCGGGSESGSNELKIVYQKFGTYIHLDVMLRRLKPVFEQQNPGVKLKLIPVTANDADYFSKVNLMRRSASSAPDVVYEDTYVINSDVKAGYLRPLDEYLNTWPDWGQFPDSVKQGVKALDGKIYGVPMGTDTRGLWYNKTILKKAGVTLPWRPKTWDDVLATARQIKARVPDATPFNMYSGKPAGEASSMQGYEMLLYGTDHELYNSQSAKWVAPSKGMTDSFRFIKTVFSEGLAPKPAVALDKNLNTIVTTQLFPKNKLGIALDGSWLSSTWQKAGEAPWPEWQDTIDVAPMPTQNGQAPGKTSMSGGWTLAIGAKSKNPGAAWKFVALALNRENSLNYATTAGQIAVRDDVGKDPAYLNANPTNKFWTDLVSATHYRPAYAEYPEISNQIQKEMESVMTGQESPEEATKRLTESIQKIVGAEKVEAAG</sequence>
<dbReference type="RefSeq" id="WP_187245257.1">
    <property type="nucleotide sequence ID" value="NZ_BAAAOK010000019.1"/>
</dbReference>
<keyword evidence="2" id="KW-1185">Reference proteome</keyword>
<evidence type="ECO:0000313" key="2">
    <source>
        <dbReference type="Proteomes" id="UP000805614"/>
    </source>
</evidence>
<comment type="caution">
    <text evidence="1">The sequence shown here is derived from an EMBL/GenBank/DDBJ whole genome shotgun (WGS) entry which is preliminary data.</text>
</comment>
<dbReference type="Proteomes" id="UP000805614">
    <property type="component" value="Unassembled WGS sequence"/>
</dbReference>